<protein>
    <submittedName>
        <fullName evidence="2">Uncharacterized protein</fullName>
    </submittedName>
</protein>
<organism evidence="2 3">
    <name type="scientific">Sphingomonas endophytica</name>
    <dbReference type="NCBI Taxonomy" id="869719"/>
    <lineage>
        <taxon>Bacteria</taxon>
        <taxon>Pseudomonadati</taxon>
        <taxon>Pseudomonadota</taxon>
        <taxon>Alphaproteobacteria</taxon>
        <taxon>Sphingomonadales</taxon>
        <taxon>Sphingomonadaceae</taxon>
        <taxon>Sphingomonas</taxon>
    </lineage>
</organism>
<name>A0A147I3N6_9SPHN</name>
<dbReference type="AlphaFoldDB" id="A0A147I3N6"/>
<sequence>MTDLIPRLRDWIPHAVTALGVVYASGQSTSRQQETARQVEKLEERADRNDERAVEFVRLAERIDGKVERVDGKLTMLIERTTAHP</sequence>
<dbReference type="EMBL" id="LDTB01000025">
    <property type="protein sequence ID" value="KTT72609.1"/>
    <property type="molecule type" value="Genomic_DNA"/>
</dbReference>
<evidence type="ECO:0000313" key="3">
    <source>
        <dbReference type="Proteomes" id="UP000074310"/>
    </source>
</evidence>
<dbReference type="RefSeq" id="WP_058755527.1">
    <property type="nucleotide sequence ID" value="NZ_LDTB01000025.1"/>
</dbReference>
<feature type="region of interest" description="Disordered" evidence="1">
    <location>
        <begin position="26"/>
        <end position="45"/>
    </location>
</feature>
<gene>
    <name evidence="2" type="ORF">NS334_08420</name>
</gene>
<comment type="caution">
    <text evidence="2">The sequence shown here is derived from an EMBL/GenBank/DDBJ whole genome shotgun (WGS) entry which is preliminary data.</text>
</comment>
<dbReference type="Proteomes" id="UP000074310">
    <property type="component" value="Unassembled WGS sequence"/>
</dbReference>
<evidence type="ECO:0000256" key="1">
    <source>
        <dbReference type="SAM" id="MobiDB-lite"/>
    </source>
</evidence>
<dbReference type="PATRIC" id="fig|869719.3.peg.1360"/>
<proteinExistence type="predicted"/>
<accession>A0A147I3N6</accession>
<feature type="compositionally biased region" description="Polar residues" evidence="1">
    <location>
        <begin position="26"/>
        <end position="36"/>
    </location>
</feature>
<keyword evidence="3" id="KW-1185">Reference proteome</keyword>
<evidence type="ECO:0000313" key="2">
    <source>
        <dbReference type="EMBL" id="KTT72609.1"/>
    </source>
</evidence>
<reference evidence="2 3" key="1">
    <citation type="journal article" date="2016" name="Front. Microbiol.">
        <title>Genomic Resource of Rice Seed Associated Bacteria.</title>
        <authorList>
            <person name="Midha S."/>
            <person name="Bansal K."/>
            <person name="Sharma S."/>
            <person name="Kumar N."/>
            <person name="Patil P.P."/>
            <person name="Chaudhry V."/>
            <person name="Patil P.B."/>
        </authorList>
    </citation>
    <scope>NUCLEOTIDE SEQUENCE [LARGE SCALE GENOMIC DNA]</scope>
    <source>
        <strain evidence="2 3">NS334</strain>
    </source>
</reference>